<dbReference type="Gramene" id="TraesJUL1B03G00391730.1">
    <property type="protein sequence ID" value="TraesJUL1B03G00391730.1.CDS1"/>
    <property type="gene ID" value="TraesJUL1B03G00391730"/>
</dbReference>
<dbReference type="Gramene" id="TraesMAC1B03G00391740.1">
    <property type="protein sequence ID" value="TraesMAC1B03G00391740.1.CDS1"/>
    <property type="gene ID" value="TraesMAC1B03G00391740"/>
</dbReference>
<protein>
    <submittedName>
        <fullName evidence="1">Uncharacterized protein</fullName>
    </submittedName>
</protein>
<keyword evidence="2" id="KW-1185">Reference proteome</keyword>
<sequence>MAGLVSRPRRSVQMYWARRNYQRLGSGGSPSRRSVRVARLGGAAGSRTRATPAGAVQRRLRWLAGVARLRAAALLSPVRLLARLRDAYVDAMLALAGGAGRPCAALATKPREQGELWAKRVPRARSTAGGGDFERRMMAHIYSALVTPELPGAAHGTA</sequence>
<dbReference type="OrthoDB" id="764584at2759"/>
<dbReference type="Gramene" id="TraesRN1B0101216100.1">
    <property type="protein sequence ID" value="TraesRN1B0101216100.1"/>
    <property type="gene ID" value="TraesRN1B0101216100"/>
</dbReference>
<organism evidence="1">
    <name type="scientific">Triticum aestivum</name>
    <name type="common">Wheat</name>
    <dbReference type="NCBI Taxonomy" id="4565"/>
    <lineage>
        <taxon>Eukaryota</taxon>
        <taxon>Viridiplantae</taxon>
        <taxon>Streptophyta</taxon>
        <taxon>Embryophyta</taxon>
        <taxon>Tracheophyta</taxon>
        <taxon>Spermatophyta</taxon>
        <taxon>Magnoliopsida</taxon>
        <taxon>Liliopsida</taxon>
        <taxon>Poales</taxon>
        <taxon>Poaceae</taxon>
        <taxon>BOP clade</taxon>
        <taxon>Pooideae</taxon>
        <taxon>Triticodae</taxon>
        <taxon>Triticeae</taxon>
        <taxon>Triticinae</taxon>
        <taxon>Triticum</taxon>
    </lineage>
</organism>
<evidence type="ECO:0000313" key="1">
    <source>
        <dbReference type="EnsemblPlants" id="TraesCS1B02G444100.1.cds1"/>
    </source>
</evidence>
<reference evidence="1" key="2">
    <citation type="submission" date="2018-10" db="UniProtKB">
        <authorList>
            <consortium name="EnsemblPlants"/>
        </authorList>
    </citation>
    <scope>IDENTIFICATION</scope>
</reference>
<dbReference type="Gramene" id="TraesLDM1B03G00391760.1">
    <property type="protein sequence ID" value="TraesLDM1B03G00391760.1.CDS1"/>
    <property type="gene ID" value="TraesLDM1B03G00391760"/>
</dbReference>
<dbReference type="EnsemblPlants" id="TraesCS1B02G444100.1">
    <property type="protein sequence ID" value="TraesCS1B02G444100.1.cds1"/>
    <property type="gene ID" value="TraesCS1B02G444100"/>
</dbReference>
<dbReference type="PANTHER" id="PTHR33702">
    <property type="entry name" value="BNAA09G40010D PROTEIN"/>
    <property type="match status" value="1"/>
</dbReference>
<accession>A0A3B5Z5U0</accession>
<dbReference type="Gramene" id="TraesROB_scaffold_022648_01G000800.1">
    <property type="protein sequence ID" value="TraesROB_scaffold_022648_01G000800.1"/>
    <property type="gene ID" value="TraesROB_scaffold_022648_01G000800"/>
</dbReference>
<dbReference type="PANTHER" id="PTHR33702:SF25">
    <property type="entry name" value="OS05G0575200 PROTEIN"/>
    <property type="match status" value="1"/>
</dbReference>
<dbReference type="Gramene" id="TraesCS1B02G444100.1">
    <property type="protein sequence ID" value="TraesCS1B02G444100.1.cds1"/>
    <property type="gene ID" value="TraesCS1B02G444100"/>
</dbReference>
<evidence type="ECO:0000313" key="2">
    <source>
        <dbReference type="Proteomes" id="UP000019116"/>
    </source>
</evidence>
<dbReference type="Proteomes" id="UP000019116">
    <property type="component" value="Chromosome 1B"/>
</dbReference>
<dbReference type="Gramene" id="TraesCS1B03G1192800.1">
    <property type="protein sequence ID" value="TraesCS1B03G1192800.1.CDS1"/>
    <property type="gene ID" value="TraesCS1B03G1192800"/>
</dbReference>
<proteinExistence type="predicted"/>
<reference evidence="1" key="1">
    <citation type="submission" date="2018-08" db="EMBL/GenBank/DDBJ databases">
        <authorList>
            <person name="Rossello M."/>
        </authorList>
    </citation>
    <scope>NUCLEOTIDE SEQUENCE [LARGE SCALE GENOMIC DNA]</scope>
    <source>
        <strain evidence="1">cv. Chinese Spring</strain>
    </source>
</reference>
<name>A0A3B5Z5U0_WHEAT</name>
<dbReference type="AlphaFoldDB" id="A0A3B5Z5U0"/>
<dbReference type="Gramene" id="TraesWEE_scaffold_013486_01G001100.1">
    <property type="protein sequence ID" value="TraesWEE_scaffold_013486_01G001100.1"/>
    <property type="gene ID" value="TraesWEE_scaffold_013486_01G001100"/>
</dbReference>
<dbReference type="Gramene" id="TraesNOR1B03G00396650.1">
    <property type="protein sequence ID" value="TraesNOR1B03G00396650.1.CDS1"/>
    <property type="gene ID" value="TraesNOR1B03G00396650"/>
</dbReference>
<dbReference type="OMA" id="MAHIYSM"/>
<dbReference type="Gramene" id="TraesSTA1B03G00390230.1">
    <property type="protein sequence ID" value="TraesSTA1B03G00390230.1.CDS1"/>
    <property type="gene ID" value="TraesSTA1B03G00390230"/>
</dbReference>